<sequence length="76" mass="8483">MKAITVALEATPNGDPIREVFTMVHDSIESAEQWQKSLPKAVKSGSFRAAWAKPRVRKVESILKRGNILVAKSFLF</sequence>
<gene>
    <name evidence="1" type="ORF">UFOVP190_187</name>
</gene>
<dbReference type="EMBL" id="LR798243">
    <property type="protein sequence ID" value="CAB5214611.1"/>
    <property type="molecule type" value="Genomic_DNA"/>
</dbReference>
<evidence type="ECO:0000313" key="1">
    <source>
        <dbReference type="EMBL" id="CAB5214611.1"/>
    </source>
</evidence>
<proteinExistence type="predicted"/>
<reference evidence="1" key="1">
    <citation type="submission" date="2020-05" db="EMBL/GenBank/DDBJ databases">
        <authorList>
            <person name="Chiriac C."/>
            <person name="Salcher M."/>
            <person name="Ghai R."/>
            <person name="Kavagutti S V."/>
        </authorList>
    </citation>
    <scope>NUCLEOTIDE SEQUENCE</scope>
</reference>
<organism evidence="1">
    <name type="scientific">uncultured Caudovirales phage</name>
    <dbReference type="NCBI Taxonomy" id="2100421"/>
    <lineage>
        <taxon>Viruses</taxon>
        <taxon>Duplodnaviria</taxon>
        <taxon>Heunggongvirae</taxon>
        <taxon>Uroviricota</taxon>
        <taxon>Caudoviricetes</taxon>
        <taxon>Peduoviridae</taxon>
        <taxon>Maltschvirus</taxon>
        <taxon>Maltschvirus maltsch</taxon>
    </lineage>
</organism>
<name>A0A6J7WHL8_9CAUD</name>
<protein>
    <submittedName>
        <fullName evidence="1">Uncharacterized protein</fullName>
    </submittedName>
</protein>
<accession>A0A6J7WHL8</accession>